<feature type="domain" description="OmpA-like" evidence="6">
    <location>
        <begin position="100"/>
        <end position="217"/>
    </location>
</feature>
<evidence type="ECO:0000256" key="2">
    <source>
        <dbReference type="ARBA" id="ARBA00023136"/>
    </source>
</evidence>
<dbReference type="EMBL" id="CP098242">
    <property type="protein sequence ID" value="WAW09799.1"/>
    <property type="molecule type" value="Genomic_DNA"/>
</dbReference>
<evidence type="ECO:0000256" key="5">
    <source>
        <dbReference type="SAM" id="SignalP"/>
    </source>
</evidence>
<evidence type="ECO:0000256" key="3">
    <source>
        <dbReference type="ARBA" id="ARBA00023237"/>
    </source>
</evidence>
<dbReference type="CDD" id="cd07185">
    <property type="entry name" value="OmpA_C-like"/>
    <property type="match status" value="1"/>
</dbReference>
<keyword evidence="5" id="KW-0732">Signal</keyword>
<dbReference type="InterPro" id="IPR036737">
    <property type="entry name" value="OmpA-like_sf"/>
</dbReference>
<dbReference type="Gene3D" id="3.30.1330.60">
    <property type="entry name" value="OmpA-like domain"/>
    <property type="match status" value="1"/>
</dbReference>
<dbReference type="PANTHER" id="PTHR30329:SF21">
    <property type="entry name" value="LIPOPROTEIN YIAD-RELATED"/>
    <property type="match status" value="1"/>
</dbReference>
<dbReference type="PRINTS" id="PR01021">
    <property type="entry name" value="OMPADOMAIN"/>
</dbReference>
<feature type="signal peptide" evidence="5">
    <location>
        <begin position="1"/>
        <end position="22"/>
    </location>
</feature>
<evidence type="ECO:0000313" key="7">
    <source>
        <dbReference type="EMBL" id="WAW09799.1"/>
    </source>
</evidence>
<dbReference type="KEGG" id="ovb:NB640_11325"/>
<reference evidence="7" key="1">
    <citation type="journal article" date="2022" name="Front. Microbiol.">
        <title>New perspectives on an old grouping: The genomic and phenotypic variability of Oxalobacter formigenes and the implications for calcium oxalate stone prevention.</title>
        <authorList>
            <person name="Chmiel J.A."/>
            <person name="Carr C."/>
            <person name="Stuivenberg G.A."/>
            <person name="Venema R."/>
            <person name="Chanyi R.M."/>
            <person name="Al K.F."/>
            <person name="Giguere D."/>
            <person name="Say H."/>
            <person name="Akouris P.P."/>
            <person name="Dominguez Romero S.A."/>
            <person name="Kwong A."/>
            <person name="Tai V."/>
            <person name="Koval S.F."/>
            <person name="Razvi H."/>
            <person name="Bjazevic J."/>
            <person name="Burton J.P."/>
        </authorList>
    </citation>
    <scope>NUCLEOTIDE SEQUENCE</scope>
    <source>
        <strain evidence="7">WoOx3</strain>
    </source>
</reference>
<organism evidence="7 8">
    <name type="scientific">Oxalobacter vibrioformis</name>
    <dbReference type="NCBI Taxonomy" id="933080"/>
    <lineage>
        <taxon>Bacteria</taxon>
        <taxon>Pseudomonadati</taxon>
        <taxon>Pseudomonadota</taxon>
        <taxon>Betaproteobacteria</taxon>
        <taxon>Burkholderiales</taxon>
        <taxon>Oxalobacteraceae</taxon>
        <taxon>Oxalobacter</taxon>
    </lineage>
</organism>
<dbReference type="InterPro" id="IPR006665">
    <property type="entry name" value="OmpA-like"/>
</dbReference>
<accession>A0A9E9LVW3</accession>
<dbReference type="AlphaFoldDB" id="A0A9E9LVW3"/>
<gene>
    <name evidence="7" type="ORF">NB640_11325</name>
</gene>
<dbReference type="GO" id="GO:0009279">
    <property type="term" value="C:cell outer membrane"/>
    <property type="evidence" value="ECO:0007669"/>
    <property type="project" value="UniProtKB-SubCell"/>
</dbReference>
<dbReference type="InterPro" id="IPR050330">
    <property type="entry name" value="Bact_OuterMem_StrucFunc"/>
</dbReference>
<keyword evidence="8" id="KW-1185">Reference proteome</keyword>
<keyword evidence="2 4" id="KW-0472">Membrane</keyword>
<dbReference type="RefSeq" id="WP_269308803.1">
    <property type="nucleotide sequence ID" value="NZ_CP098242.1"/>
</dbReference>
<dbReference type="PROSITE" id="PS51257">
    <property type="entry name" value="PROKAR_LIPOPROTEIN"/>
    <property type="match status" value="1"/>
</dbReference>
<keyword evidence="3" id="KW-0998">Cell outer membrane</keyword>
<sequence length="219" mass="22832">MRTKITVSVLAAAIAMTGCANMTDTQKKTTTGAGVGAAAGAVLGAVTGPGGWARALGGAALGGLIGGGGTYLWSKHMEKQKDDMTASTQNTGVTVTKTEDNFMQVNIPSDISFTTGSSQLNSDFRHVLDKVAANLKAYPNTHIIVAGHTDSTGSDAINNQLSRDRATHVRNYLVSQGVQSSRIRIEGLGSQYPTADNSTAEGRAENRRVEIYVGEKTAS</sequence>
<protein>
    <submittedName>
        <fullName evidence="7">OmpA family protein</fullName>
    </submittedName>
</protein>
<evidence type="ECO:0000256" key="1">
    <source>
        <dbReference type="ARBA" id="ARBA00004442"/>
    </source>
</evidence>
<dbReference type="PROSITE" id="PS51123">
    <property type="entry name" value="OMPA_2"/>
    <property type="match status" value="1"/>
</dbReference>
<feature type="chain" id="PRO_5038652489" evidence="5">
    <location>
        <begin position="23"/>
        <end position="219"/>
    </location>
</feature>
<evidence type="ECO:0000259" key="6">
    <source>
        <dbReference type="PROSITE" id="PS51123"/>
    </source>
</evidence>
<evidence type="ECO:0000256" key="4">
    <source>
        <dbReference type="PROSITE-ProRule" id="PRU00473"/>
    </source>
</evidence>
<evidence type="ECO:0000313" key="8">
    <source>
        <dbReference type="Proteomes" id="UP001156215"/>
    </source>
</evidence>
<dbReference type="InterPro" id="IPR006664">
    <property type="entry name" value="OMP_bac"/>
</dbReference>
<dbReference type="PANTHER" id="PTHR30329">
    <property type="entry name" value="STATOR ELEMENT OF FLAGELLAR MOTOR COMPLEX"/>
    <property type="match status" value="1"/>
</dbReference>
<proteinExistence type="predicted"/>
<dbReference type="Pfam" id="PF00691">
    <property type="entry name" value="OmpA"/>
    <property type="match status" value="1"/>
</dbReference>
<dbReference type="SUPFAM" id="SSF103088">
    <property type="entry name" value="OmpA-like"/>
    <property type="match status" value="1"/>
</dbReference>
<name>A0A9E9LVW3_9BURK</name>
<dbReference type="Proteomes" id="UP001156215">
    <property type="component" value="Chromosome"/>
</dbReference>
<comment type="subcellular location">
    <subcellularLocation>
        <location evidence="1">Cell outer membrane</location>
    </subcellularLocation>
</comment>